<dbReference type="EMBL" id="QDDL01000002">
    <property type="protein sequence ID" value="PVZ70394.1"/>
    <property type="molecule type" value="Genomic_DNA"/>
</dbReference>
<protein>
    <submittedName>
        <fullName evidence="2">Uncharacterized protein</fullName>
    </submittedName>
</protein>
<evidence type="ECO:0000256" key="1">
    <source>
        <dbReference type="SAM" id="MobiDB-lite"/>
    </source>
</evidence>
<accession>A0A2V1GZM2</accession>
<evidence type="ECO:0000313" key="3">
    <source>
        <dbReference type="Proteomes" id="UP000244906"/>
    </source>
</evidence>
<gene>
    <name evidence="2" type="ORF">DC094_07315</name>
</gene>
<organism evidence="2 3">
    <name type="scientific">Pelagibaculum spongiae</name>
    <dbReference type="NCBI Taxonomy" id="2080658"/>
    <lineage>
        <taxon>Bacteria</taxon>
        <taxon>Pseudomonadati</taxon>
        <taxon>Pseudomonadota</taxon>
        <taxon>Gammaproteobacteria</taxon>
        <taxon>Oceanospirillales</taxon>
        <taxon>Pelagibaculum</taxon>
    </lineage>
</organism>
<comment type="caution">
    <text evidence="2">The sequence shown here is derived from an EMBL/GenBank/DDBJ whole genome shotgun (WGS) entry which is preliminary data.</text>
</comment>
<dbReference type="Proteomes" id="UP000244906">
    <property type="component" value="Unassembled WGS sequence"/>
</dbReference>
<name>A0A2V1GZM2_9GAMM</name>
<feature type="compositionally biased region" description="Polar residues" evidence="1">
    <location>
        <begin position="178"/>
        <end position="194"/>
    </location>
</feature>
<feature type="region of interest" description="Disordered" evidence="1">
    <location>
        <begin position="170"/>
        <end position="194"/>
    </location>
</feature>
<reference evidence="2 3" key="1">
    <citation type="submission" date="2018-04" db="EMBL/GenBank/DDBJ databases">
        <title>Thalassorhabdus spongiae gen. nov., sp. nov., isolated from a marine sponge in South-West Iceland.</title>
        <authorList>
            <person name="Knobloch S."/>
            <person name="Daussin A."/>
            <person name="Johannsson R."/>
            <person name="Marteinsson V.T."/>
        </authorList>
    </citation>
    <scope>NUCLEOTIDE SEQUENCE [LARGE SCALE GENOMIC DNA]</scope>
    <source>
        <strain evidence="2 3">Hp12</strain>
    </source>
</reference>
<evidence type="ECO:0000313" key="2">
    <source>
        <dbReference type="EMBL" id="PVZ70394.1"/>
    </source>
</evidence>
<proteinExistence type="predicted"/>
<keyword evidence="3" id="KW-1185">Reference proteome</keyword>
<dbReference type="AlphaFoldDB" id="A0A2V1GZM2"/>
<sequence>MADVKTAIKNASLPRPSRPANNVPPPGQARKQFYFDKLYDAAVKALRNKIDEFAENESKIICSENDLEMLKPSRLALAEQLLSYAKNNDKRSAYLTNKDIKELTTKILKHINFMLPSAAFYSEQLQQIQENEMSEKQPITVLAKPLTKKSAEVVQATVQTTTQAAAPILATTPPTKPKNLTEQQTNNTDLQTGTLPQTHVLQPHTQQQQDDSIDNPAILLAGKNAESQIHWLQQLDMLQLQQLQENIQQAIIQKTEKNIEQVVALIEQNDLPIDVILQKLAERNIQPAKLED</sequence>